<feature type="transmembrane region" description="Helical" evidence="1">
    <location>
        <begin position="40"/>
        <end position="64"/>
    </location>
</feature>
<proteinExistence type="predicted"/>
<sequence length="229" mass="26052">MQFQFLSIRVIARVLASTNSTTNVQEDGDFTPTYYQQAPTMFFVIAGLASMLFLIVIAIALLCYSHYINYFQNQSEMRSQSSSSVIHYSENDSRDSFSQWSSPETPHQTTPILFVCNPGHSKPTFFAQVAPLRPNNASFHEPMNNTNENYLYFQTNGLFTPTTVESMPMSPLQLQSEILFQEDLHGENSSIHSTIFQPAKSNVNITHRTSLLLRQIIKSQNSQYLTIMK</sequence>
<comment type="caution">
    <text evidence="2">The sequence shown here is derived from an EMBL/GenBank/DDBJ whole genome shotgun (WGS) entry which is preliminary data.</text>
</comment>
<dbReference type="AlphaFoldDB" id="A0A8T0HKC9"/>
<reference evidence="2 3" key="1">
    <citation type="submission" date="2020-06" db="EMBL/GenBank/DDBJ databases">
        <title>WGS assembly of Ceratodon purpureus strain R40.</title>
        <authorList>
            <person name="Carey S.B."/>
            <person name="Jenkins J."/>
            <person name="Shu S."/>
            <person name="Lovell J.T."/>
            <person name="Sreedasyam A."/>
            <person name="Maumus F."/>
            <person name="Tiley G.P."/>
            <person name="Fernandez-Pozo N."/>
            <person name="Barry K."/>
            <person name="Chen C."/>
            <person name="Wang M."/>
            <person name="Lipzen A."/>
            <person name="Daum C."/>
            <person name="Saski C.A."/>
            <person name="Payton A.C."/>
            <person name="Mcbreen J.C."/>
            <person name="Conrad R.E."/>
            <person name="Kollar L.M."/>
            <person name="Olsson S."/>
            <person name="Huttunen S."/>
            <person name="Landis J.B."/>
            <person name="Wickett N.J."/>
            <person name="Johnson M.G."/>
            <person name="Rensing S.A."/>
            <person name="Grimwood J."/>
            <person name="Schmutz J."/>
            <person name="Mcdaniel S.F."/>
        </authorList>
    </citation>
    <scope>NUCLEOTIDE SEQUENCE [LARGE SCALE GENOMIC DNA]</scope>
    <source>
        <strain evidence="2 3">R40</strain>
    </source>
</reference>
<keyword evidence="1" id="KW-1133">Transmembrane helix</keyword>
<organism evidence="2 3">
    <name type="scientific">Ceratodon purpureus</name>
    <name type="common">Fire moss</name>
    <name type="synonym">Dicranum purpureum</name>
    <dbReference type="NCBI Taxonomy" id="3225"/>
    <lineage>
        <taxon>Eukaryota</taxon>
        <taxon>Viridiplantae</taxon>
        <taxon>Streptophyta</taxon>
        <taxon>Embryophyta</taxon>
        <taxon>Bryophyta</taxon>
        <taxon>Bryophytina</taxon>
        <taxon>Bryopsida</taxon>
        <taxon>Dicranidae</taxon>
        <taxon>Pseudoditrichales</taxon>
        <taxon>Ditrichaceae</taxon>
        <taxon>Ceratodon</taxon>
    </lineage>
</organism>
<dbReference type="OrthoDB" id="10609243at2759"/>
<gene>
    <name evidence="2" type="ORF">KC19_6G221100</name>
</gene>
<name>A0A8T0HKC9_CERPU</name>
<dbReference type="Proteomes" id="UP000822688">
    <property type="component" value="Chromosome 6"/>
</dbReference>
<keyword evidence="1" id="KW-0812">Transmembrane</keyword>
<protein>
    <submittedName>
        <fullName evidence="2">Uncharacterized protein</fullName>
    </submittedName>
</protein>
<dbReference type="EMBL" id="CM026427">
    <property type="protein sequence ID" value="KAG0571228.1"/>
    <property type="molecule type" value="Genomic_DNA"/>
</dbReference>
<keyword evidence="1" id="KW-0472">Membrane</keyword>
<evidence type="ECO:0000256" key="1">
    <source>
        <dbReference type="SAM" id="Phobius"/>
    </source>
</evidence>
<evidence type="ECO:0000313" key="3">
    <source>
        <dbReference type="Proteomes" id="UP000822688"/>
    </source>
</evidence>
<accession>A0A8T0HKC9</accession>
<keyword evidence="3" id="KW-1185">Reference proteome</keyword>
<evidence type="ECO:0000313" key="2">
    <source>
        <dbReference type="EMBL" id="KAG0571228.1"/>
    </source>
</evidence>